<reference evidence="4" key="2">
    <citation type="submission" date="2021-12" db="EMBL/GenBank/DDBJ databases">
        <title>Resequencing data analysis of finger millet.</title>
        <authorList>
            <person name="Hatakeyama M."/>
            <person name="Aluri S."/>
            <person name="Balachadran M.T."/>
            <person name="Sivarajan S.R."/>
            <person name="Poveda L."/>
            <person name="Shimizu-Inatsugi R."/>
            <person name="Schlapbach R."/>
            <person name="Sreeman S.M."/>
            <person name="Shimizu K.K."/>
        </authorList>
    </citation>
    <scope>NUCLEOTIDE SEQUENCE</scope>
</reference>
<comment type="caution">
    <text evidence="4">The sequence shown here is derived from an EMBL/GenBank/DDBJ whole genome shotgun (WGS) entry which is preliminary data.</text>
</comment>
<evidence type="ECO:0000256" key="1">
    <source>
        <dbReference type="ARBA" id="ARBA00022737"/>
    </source>
</evidence>
<dbReference type="Gene3D" id="1.25.10.10">
    <property type="entry name" value="Leucine-rich Repeat Variant"/>
    <property type="match status" value="1"/>
</dbReference>
<evidence type="ECO:0000313" key="5">
    <source>
        <dbReference type="Proteomes" id="UP001054889"/>
    </source>
</evidence>
<dbReference type="InterPro" id="IPR016024">
    <property type="entry name" value="ARM-type_fold"/>
</dbReference>
<dbReference type="InterPro" id="IPR058584">
    <property type="entry name" value="IMB1_TNPO1-like_TPR"/>
</dbReference>
<dbReference type="Proteomes" id="UP001054889">
    <property type="component" value="Unassembled WGS sequence"/>
</dbReference>
<evidence type="ECO:0000259" key="3">
    <source>
        <dbReference type="Pfam" id="PF25574"/>
    </source>
</evidence>
<reference evidence="4" key="1">
    <citation type="journal article" date="2018" name="DNA Res.">
        <title>Multiple hybrid de novo genome assembly of finger millet, an orphan allotetraploid crop.</title>
        <authorList>
            <person name="Hatakeyama M."/>
            <person name="Aluri S."/>
            <person name="Balachadran M.T."/>
            <person name="Sivarajan S.R."/>
            <person name="Patrignani A."/>
            <person name="Gruter S."/>
            <person name="Poveda L."/>
            <person name="Shimizu-Inatsugi R."/>
            <person name="Baeten J."/>
            <person name="Francoijs K.J."/>
            <person name="Nataraja K.N."/>
            <person name="Reddy Y.A.N."/>
            <person name="Phadnis S."/>
            <person name="Ravikumar R.L."/>
            <person name="Schlapbach R."/>
            <person name="Sreeman S.M."/>
            <person name="Shimizu K.K."/>
        </authorList>
    </citation>
    <scope>NUCLEOTIDE SEQUENCE</scope>
</reference>
<sequence length="126" mass="13791">MLNCSVKPPIFSCFGDIPLAIGENFEKYLPYAMPMLHGAAGLLFNFLLLVRVICLSAYLCVIRDESVRKAAVSVLGDLADTLGPSSKDLFQSNLFHIEFMRECLESDGEVIVAASWAQGMINQAMA</sequence>
<dbReference type="EMBL" id="BQKI01000018">
    <property type="protein sequence ID" value="GJN11149.1"/>
    <property type="molecule type" value="Genomic_DNA"/>
</dbReference>
<dbReference type="AlphaFoldDB" id="A0AAV5DLB7"/>
<keyword evidence="2" id="KW-0812">Transmembrane</keyword>
<protein>
    <recommendedName>
        <fullName evidence="3">Importin subunit beta-1/Transportin-1-like TPR repeats domain-containing protein</fullName>
    </recommendedName>
</protein>
<organism evidence="4 5">
    <name type="scientific">Eleusine coracana subsp. coracana</name>
    <dbReference type="NCBI Taxonomy" id="191504"/>
    <lineage>
        <taxon>Eukaryota</taxon>
        <taxon>Viridiplantae</taxon>
        <taxon>Streptophyta</taxon>
        <taxon>Embryophyta</taxon>
        <taxon>Tracheophyta</taxon>
        <taxon>Spermatophyta</taxon>
        <taxon>Magnoliopsida</taxon>
        <taxon>Liliopsida</taxon>
        <taxon>Poales</taxon>
        <taxon>Poaceae</taxon>
        <taxon>PACMAD clade</taxon>
        <taxon>Chloridoideae</taxon>
        <taxon>Cynodonteae</taxon>
        <taxon>Eleusininae</taxon>
        <taxon>Eleusine</taxon>
    </lineage>
</organism>
<evidence type="ECO:0000313" key="4">
    <source>
        <dbReference type="EMBL" id="GJN11149.1"/>
    </source>
</evidence>
<keyword evidence="1" id="KW-0677">Repeat</keyword>
<accession>A0AAV5DLB7</accession>
<keyword evidence="2" id="KW-1133">Transmembrane helix</keyword>
<feature type="domain" description="Importin subunit beta-1/Transportin-1-like TPR repeats" evidence="3">
    <location>
        <begin position="3"/>
        <end position="41"/>
    </location>
</feature>
<feature type="transmembrane region" description="Helical" evidence="2">
    <location>
        <begin position="39"/>
        <end position="61"/>
    </location>
</feature>
<keyword evidence="2" id="KW-0472">Membrane</keyword>
<proteinExistence type="predicted"/>
<dbReference type="Pfam" id="PF25574">
    <property type="entry name" value="TPR_IMB1"/>
    <property type="match status" value="1"/>
</dbReference>
<evidence type="ECO:0000256" key="2">
    <source>
        <dbReference type="SAM" id="Phobius"/>
    </source>
</evidence>
<dbReference type="InterPro" id="IPR011989">
    <property type="entry name" value="ARM-like"/>
</dbReference>
<name>A0AAV5DLB7_ELECO</name>
<keyword evidence="5" id="KW-1185">Reference proteome</keyword>
<gene>
    <name evidence="4" type="primary">ga29321</name>
    <name evidence="4" type="ORF">PR202_ga29321</name>
</gene>
<dbReference type="SUPFAM" id="SSF48371">
    <property type="entry name" value="ARM repeat"/>
    <property type="match status" value="1"/>
</dbReference>